<dbReference type="RefSeq" id="WP_068347117.1">
    <property type="nucleotide sequence ID" value="NZ_JFHK01000006.1"/>
</dbReference>
<dbReference type="EMBL" id="JFHK01000006">
    <property type="protein sequence ID" value="OAA30880.1"/>
    <property type="molecule type" value="Genomic_DNA"/>
</dbReference>
<reference evidence="1 2" key="1">
    <citation type="submission" date="2014-02" db="EMBL/GenBank/DDBJ databases">
        <title>Kosmotoga genome sequencing.</title>
        <authorList>
            <person name="Pollo S.M."/>
            <person name="Charchuk R."/>
            <person name="Nesbo C.L."/>
        </authorList>
    </citation>
    <scope>NUCLEOTIDE SEQUENCE [LARGE SCALE GENOMIC DNA]</scope>
    <source>
        <strain evidence="1 2">S304</strain>
    </source>
</reference>
<evidence type="ECO:0000313" key="1">
    <source>
        <dbReference type="EMBL" id="OAA30880.1"/>
    </source>
</evidence>
<keyword evidence="2" id="KW-1185">Reference proteome</keyword>
<dbReference type="OrthoDB" id="45316at2"/>
<proteinExistence type="predicted"/>
<dbReference type="AlphaFoldDB" id="A0A176K1A6"/>
<comment type="caution">
    <text evidence="1">The sequence shown here is derived from an EMBL/GenBank/DDBJ whole genome shotgun (WGS) entry which is preliminary data.</text>
</comment>
<name>A0A176K1A6_9BACT</name>
<protein>
    <submittedName>
        <fullName evidence="1">Uncharacterized protein</fullName>
    </submittedName>
</protein>
<gene>
    <name evidence="1" type="ORF">AT15_09360</name>
</gene>
<dbReference type="PATRIC" id="fig|1453497.3.peg.1856"/>
<sequence>MNNYVHIIYDETSYFSPKKINFDHRTKSGMMVAWSQEQAQKLLDGKYWKCLSAYGLEAALRRKIVFERKHSDINLLYFKYELEIPESLEAFYEAGTIKAISRYFSLREISEEIFNMMRSYDSGTINFDDHFLNEWLLSKLSFEEREEEQIKKKELEKELMRYVEMFVSKILWNVYSGDLNAFRKDLSGIVYLFGELRDTENAIGKGEMG</sequence>
<dbReference type="Proteomes" id="UP000077339">
    <property type="component" value="Unassembled WGS sequence"/>
</dbReference>
<evidence type="ECO:0000313" key="2">
    <source>
        <dbReference type="Proteomes" id="UP000077339"/>
    </source>
</evidence>
<organism evidence="1 2">
    <name type="scientific">Kosmotoga arenicorallina S304</name>
    <dbReference type="NCBI Taxonomy" id="1453497"/>
    <lineage>
        <taxon>Bacteria</taxon>
        <taxon>Thermotogati</taxon>
        <taxon>Thermotogota</taxon>
        <taxon>Thermotogae</taxon>
        <taxon>Kosmotogales</taxon>
        <taxon>Kosmotogaceae</taxon>
        <taxon>Kosmotoga</taxon>
    </lineage>
</organism>
<accession>A0A176K1A6</accession>
<dbReference type="STRING" id="1453497.AT15_09360"/>